<reference evidence="3" key="1">
    <citation type="submission" date="2025-08" db="UniProtKB">
        <authorList>
            <consortium name="RefSeq"/>
        </authorList>
    </citation>
    <scope>IDENTIFICATION</scope>
    <source>
        <tissue evidence="3">Blood</tissue>
    </source>
</reference>
<name>A0A6J3GZ65_SAPAP</name>
<keyword evidence="2" id="KW-1185">Reference proteome</keyword>
<evidence type="ECO:0000313" key="3">
    <source>
        <dbReference type="RefSeq" id="XP_032123548.1"/>
    </source>
</evidence>
<organism evidence="2 3">
    <name type="scientific">Sapajus apella</name>
    <name type="common">Brown-capped capuchin</name>
    <name type="synonym">Cebus apella</name>
    <dbReference type="NCBI Taxonomy" id="9515"/>
    <lineage>
        <taxon>Eukaryota</taxon>
        <taxon>Metazoa</taxon>
        <taxon>Chordata</taxon>
        <taxon>Craniata</taxon>
        <taxon>Vertebrata</taxon>
        <taxon>Euteleostomi</taxon>
        <taxon>Mammalia</taxon>
        <taxon>Eutheria</taxon>
        <taxon>Euarchontoglires</taxon>
        <taxon>Primates</taxon>
        <taxon>Haplorrhini</taxon>
        <taxon>Platyrrhini</taxon>
        <taxon>Cebidae</taxon>
        <taxon>Cebinae</taxon>
        <taxon>Sapajus</taxon>
    </lineage>
</organism>
<protein>
    <submittedName>
        <fullName evidence="3">Nutritionally-regulated adipose and cardiac enriched protein homolog isoform X1</fullName>
    </submittedName>
</protein>
<evidence type="ECO:0000256" key="1">
    <source>
        <dbReference type="SAM" id="MobiDB-lite"/>
    </source>
</evidence>
<dbReference type="PANTHER" id="PTHR36868:SF1">
    <property type="entry name" value="NUTRITIONALLY-REGULATED ADIPOSE AND CARDIAC ENRICHED PROTEIN HOMOLOG"/>
    <property type="match status" value="1"/>
</dbReference>
<feature type="compositionally biased region" description="Basic and acidic residues" evidence="1">
    <location>
        <begin position="11"/>
        <end position="25"/>
    </location>
</feature>
<feature type="compositionally biased region" description="Polar residues" evidence="1">
    <location>
        <begin position="79"/>
        <end position="90"/>
    </location>
</feature>
<dbReference type="Proteomes" id="UP000504640">
    <property type="component" value="Unplaced"/>
</dbReference>
<dbReference type="AlphaFoldDB" id="A0A6J3GZ65"/>
<dbReference type="RefSeq" id="XP_032123548.1">
    <property type="nucleotide sequence ID" value="XM_032267657.1"/>
</dbReference>
<accession>A0A6J3GZ65</accession>
<feature type="region of interest" description="Disordered" evidence="1">
    <location>
        <begin position="125"/>
        <end position="150"/>
    </location>
</feature>
<proteinExistence type="predicted"/>
<evidence type="ECO:0000313" key="2">
    <source>
        <dbReference type="Proteomes" id="UP000504640"/>
    </source>
</evidence>
<sequence length="252" mass="27266">MRTAAGALSPDSRRETPHQTRKNEEAAWGPRGCGAQRDDNRKCPHSILKRSRPEHRCPGPEPQRTSRRVRFREPPDTLLSGTPQPLSRVQGTGAMDSRVASSFGIQGAQSFGWRQRKGLFPEVAQEGPGGGTQALQHHAVPSHHSTAHPGPARVLPPQEAGWAGSCPMFWIRKQRPRRLGLKPVTGSGSASAGWGHPSSPGSDGDTAQAHLPQPWLPVHCKGNVGSCLALQGPTIRPQVFLNKYCSKMEPHA</sequence>
<dbReference type="PANTHER" id="PTHR36868">
    <property type="entry name" value="NUTRITIONALLY-REGULATED ADIPOSE AND CARDIAC ENRICHED PROTEIN HOMOLOG"/>
    <property type="match status" value="1"/>
</dbReference>
<dbReference type="InterPro" id="IPR028114">
    <property type="entry name" value="DUF4658"/>
</dbReference>
<dbReference type="GeneID" id="116542631"/>
<dbReference type="Pfam" id="PF15555">
    <property type="entry name" value="DUF4658"/>
    <property type="match status" value="1"/>
</dbReference>
<feature type="compositionally biased region" description="Basic residues" evidence="1">
    <location>
        <begin position="43"/>
        <end position="53"/>
    </location>
</feature>
<feature type="region of interest" description="Disordered" evidence="1">
    <location>
        <begin position="1"/>
        <end position="90"/>
    </location>
</feature>
<dbReference type="GO" id="GO:0005886">
    <property type="term" value="C:plasma membrane"/>
    <property type="evidence" value="ECO:0007669"/>
    <property type="project" value="TreeGrafter"/>
</dbReference>
<gene>
    <name evidence="3" type="primary">CUNH14orf180</name>
</gene>
<dbReference type="CTD" id="110258342"/>
<feature type="region of interest" description="Disordered" evidence="1">
    <location>
        <begin position="180"/>
        <end position="210"/>
    </location>
</feature>